<evidence type="ECO:0000313" key="5">
    <source>
        <dbReference type="Proteomes" id="UP001281614"/>
    </source>
</evidence>
<dbReference type="PANTHER" id="PTHR43544">
    <property type="entry name" value="SHORT-CHAIN DEHYDROGENASE/REDUCTASE"/>
    <property type="match status" value="1"/>
</dbReference>
<organism evidence="4 5">
    <name type="scientific">Colletotrichum kahawae</name>
    <name type="common">Coffee berry disease fungus</name>
    <dbReference type="NCBI Taxonomy" id="34407"/>
    <lineage>
        <taxon>Eukaryota</taxon>
        <taxon>Fungi</taxon>
        <taxon>Dikarya</taxon>
        <taxon>Ascomycota</taxon>
        <taxon>Pezizomycotina</taxon>
        <taxon>Sordariomycetes</taxon>
        <taxon>Hypocreomycetidae</taxon>
        <taxon>Glomerellales</taxon>
        <taxon>Glomerellaceae</taxon>
        <taxon>Colletotrichum</taxon>
        <taxon>Colletotrichum gloeosporioides species complex</taxon>
    </lineage>
</organism>
<sequence length="253" mass="26424">MPTYVITGARDGIGLEYVAQLSLLPATTVLALVRSLAADLARLRAIQASPDRKGTVHVLECDISSPESLAALPARVSAALGGDPTANKIDVLINNAATLQNTEQRALSLDAAALETHMTTNVVGPARTLQVLFPFFHDGEQQDEGRRTVVANITSGAGSFGWVTSGVCPHELTPYAISKAALNMLTVHQAMQLKGRGVVVVAVDPGHVKTKSGGPGAKVEVADCAGGILKLLGGLGVEETGKLFLYDGREIPW</sequence>
<comment type="similarity">
    <text evidence="1">Belongs to the short-chain dehydrogenases/reductases (SDR) family.</text>
</comment>
<protein>
    <submittedName>
        <fullName evidence="4">Short-chain dehydrogenase reductase sdr</fullName>
    </submittedName>
</protein>
<keyword evidence="5" id="KW-1185">Reference proteome</keyword>
<dbReference type="AlphaFoldDB" id="A0AAE0D0G5"/>
<name>A0AAE0D0G5_COLKA</name>
<dbReference type="InterPro" id="IPR002347">
    <property type="entry name" value="SDR_fam"/>
</dbReference>
<dbReference type="PANTHER" id="PTHR43544:SF7">
    <property type="entry name" value="NADB-LER2"/>
    <property type="match status" value="1"/>
</dbReference>
<keyword evidence="2" id="KW-0521">NADP</keyword>
<gene>
    <name evidence="4" type="ORF">CKAH01_01906</name>
</gene>
<dbReference type="EMBL" id="VYYT01000444">
    <property type="protein sequence ID" value="KAK2735525.1"/>
    <property type="molecule type" value="Genomic_DNA"/>
</dbReference>
<dbReference type="Proteomes" id="UP001281614">
    <property type="component" value="Unassembled WGS sequence"/>
</dbReference>
<dbReference type="Gene3D" id="3.40.50.720">
    <property type="entry name" value="NAD(P)-binding Rossmann-like Domain"/>
    <property type="match status" value="1"/>
</dbReference>
<evidence type="ECO:0000313" key="4">
    <source>
        <dbReference type="EMBL" id="KAK2735525.1"/>
    </source>
</evidence>
<dbReference type="PRINTS" id="PR00081">
    <property type="entry name" value="GDHRDH"/>
</dbReference>
<dbReference type="GO" id="GO:0005737">
    <property type="term" value="C:cytoplasm"/>
    <property type="evidence" value="ECO:0007669"/>
    <property type="project" value="TreeGrafter"/>
</dbReference>
<dbReference type="SUPFAM" id="SSF51735">
    <property type="entry name" value="NAD(P)-binding Rossmann-fold domains"/>
    <property type="match status" value="1"/>
</dbReference>
<proteinExistence type="inferred from homology"/>
<comment type="caution">
    <text evidence="4">The sequence shown here is derived from an EMBL/GenBank/DDBJ whole genome shotgun (WGS) entry which is preliminary data.</text>
</comment>
<evidence type="ECO:0000256" key="1">
    <source>
        <dbReference type="ARBA" id="ARBA00006484"/>
    </source>
</evidence>
<dbReference type="Pfam" id="PF00106">
    <property type="entry name" value="adh_short"/>
    <property type="match status" value="1"/>
</dbReference>
<evidence type="ECO:0000256" key="3">
    <source>
        <dbReference type="ARBA" id="ARBA00023002"/>
    </source>
</evidence>
<keyword evidence="3" id="KW-0560">Oxidoreductase</keyword>
<dbReference type="GO" id="GO:0016491">
    <property type="term" value="F:oxidoreductase activity"/>
    <property type="evidence" value="ECO:0007669"/>
    <property type="project" value="UniProtKB-KW"/>
</dbReference>
<accession>A0AAE0D0G5</accession>
<reference evidence="4" key="1">
    <citation type="submission" date="2023-02" db="EMBL/GenBank/DDBJ databases">
        <title>Colletotrichum kahawae CIFC_Que2 genome sequencing and assembly.</title>
        <authorList>
            <person name="Baroncelli R."/>
        </authorList>
    </citation>
    <scope>NUCLEOTIDE SEQUENCE</scope>
    <source>
        <strain evidence="4">CIFC_Que2</strain>
    </source>
</reference>
<dbReference type="InterPro" id="IPR051468">
    <property type="entry name" value="Fungal_SecMetab_SDRs"/>
</dbReference>
<dbReference type="InterPro" id="IPR036291">
    <property type="entry name" value="NAD(P)-bd_dom_sf"/>
</dbReference>
<evidence type="ECO:0000256" key="2">
    <source>
        <dbReference type="ARBA" id="ARBA00022857"/>
    </source>
</evidence>